<dbReference type="InterPro" id="IPR008927">
    <property type="entry name" value="6-PGluconate_DH-like_C_sf"/>
</dbReference>
<dbReference type="RefSeq" id="XP_015469647.1">
    <property type="nucleotide sequence ID" value="XM_015609514.1"/>
</dbReference>
<keyword evidence="6 9" id="KW-0057">Aromatic amino acid biosynthesis</keyword>
<evidence type="ECO:0000256" key="3">
    <source>
        <dbReference type="ARBA" id="ARBA00022605"/>
    </source>
</evidence>
<dbReference type="EC" id="1.3.1.13" evidence="9"/>
<keyword evidence="5 9" id="KW-0560">Oxidoreductase</keyword>
<dbReference type="SUPFAM" id="SSF48179">
    <property type="entry name" value="6-phosphogluconate dehydrogenase C-terminal domain-like"/>
    <property type="match status" value="2"/>
</dbReference>
<keyword evidence="4 9" id="KW-0521">NADP</keyword>
<keyword evidence="12" id="KW-1185">Reference proteome</keyword>
<dbReference type="InterPro" id="IPR006115">
    <property type="entry name" value="6PGDH_NADP-bd"/>
</dbReference>
<dbReference type="UniPathway" id="UPA00122">
    <property type="reaction ID" value="UER00962"/>
</dbReference>
<dbReference type="GO" id="GO:0008977">
    <property type="term" value="F:prephenate dehydrogenase (NAD+) activity"/>
    <property type="evidence" value="ECO:0007669"/>
    <property type="project" value="InterPro"/>
</dbReference>
<dbReference type="Proteomes" id="UP000054251">
    <property type="component" value="Unassembled WGS sequence"/>
</dbReference>
<comment type="caution">
    <text evidence="11">The sequence shown here is derived from an EMBL/GenBank/DDBJ whole genome shotgun (WGS) entry which is preliminary data.</text>
</comment>
<keyword evidence="3 9" id="KW-0028">Amino-acid biosynthesis</keyword>
<protein>
    <recommendedName>
        <fullName evidence="9">Prephenate dehydrogenase [NADP(+)]</fullName>
        <shortName evidence="9">PRDH</shortName>
        <ecNumber evidence="9">1.3.1.13</ecNumber>
    </recommendedName>
</protein>
<dbReference type="OrthoDB" id="5399569at2759"/>
<dbReference type="GeneID" id="26837693"/>
<comment type="catalytic activity">
    <reaction evidence="7 9">
        <text>prephenate + NADP(+) = 3-(4-hydroxyphenyl)pyruvate + CO2 + NADPH</text>
        <dbReference type="Rhea" id="RHEA:21640"/>
        <dbReference type="ChEBI" id="CHEBI:16526"/>
        <dbReference type="ChEBI" id="CHEBI:29934"/>
        <dbReference type="ChEBI" id="CHEBI:36242"/>
        <dbReference type="ChEBI" id="CHEBI:57783"/>
        <dbReference type="ChEBI" id="CHEBI:58349"/>
        <dbReference type="EC" id="1.3.1.13"/>
    </reaction>
</comment>
<reference evidence="11 12" key="1">
    <citation type="submission" date="2015-11" db="EMBL/GenBank/DDBJ databases">
        <title>The genome of Debaryomyces fabryi.</title>
        <authorList>
            <person name="Tafer H."/>
            <person name="Lopandic K."/>
        </authorList>
    </citation>
    <scope>NUCLEOTIDE SEQUENCE [LARGE SCALE GENOMIC DNA]</scope>
    <source>
        <strain evidence="11 12">CBS 789</strain>
    </source>
</reference>
<sequence length="443" mass="50336">MVEVTDVEVSKLQKTKTIGIIGLGDMGYLYARRFSEAGWKVVGCDREDLFEETKAKFAKEDFEILLNGHYVSRISDYIIYSVEAENINKIVSLYGQSTKFGATVGGQTSCKQPEIEAFEKNLPPDTDIVSLHSLHGPNVNTTGQPLVLIKHRASDESFRLVECLVSCLKSKVVYLSAEKHDKITADTQAVTHAAFLSMGVAWKSINQYPWETPRWVGGMENAKVNISLRIFSNKWHVYAGLAITNPSAHEQIVQYSRSVTELYTLMIQGKKEELKTRLFKAKESVFRHISDHNLLLDDDLLQNFSLSKVPPGGRQANSHLSLLSIVDSWFKLDIIPYDHIICSTPLFRIFLGVTEYLFCTPGLLDECIEDAVKDVTFRQDDLEFTIAARTWASIISFENFKLYKKEFEETQAFFQPMFQEANAVGNEMIKTILQRVQERESKE</sequence>
<dbReference type="Gene3D" id="3.40.50.720">
    <property type="entry name" value="NAD(P)-binding Rossmann-like Domain"/>
    <property type="match status" value="1"/>
</dbReference>
<evidence type="ECO:0000256" key="2">
    <source>
        <dbReference type="ARBA" id="ARBA00022498"/>
    </source>
</evidence>
<dbReference type="SUPFAM" id="SSF51735">
    <property type="entry name" value="NAD(P)-binding Rossmann-fold domains"/>
    <property type="match status" value="1"/>
</dbReference>
<dbReference type="PANTHER" id="PTHR21363:SF0">
    <property type="entry name" value="PREPHENATE DEHYDROGENASE [NADP(+)]"/>
    <property type="match status" value="1"/>
</dbReference>
<evidence type="ECO:0000256" key="6">
    <source>
        <dbReference type="ARBA" id="ARBA00023141"/>
    </source>
</evidence>
<dbReference type="InterPro" id="IPR012385">
    <property type="entry name" value="Prephenate_DH_fun"/>
</dbReference>
<evidence type="ECO:0000256" key="8">
    <source>
        <dbReference type="ARBA" id="ARBA00060605"/>
    </source>
</evidence>
<proteinExistence type="inferred from homology"/>
<dbReference type="PROSITE" id="PS51176">
    <property type="entry name" value="PDH_ADH"/>
    <property type="match status" value="1"/>
</dbReference>
<evidence type="ECO:0000256" key="1">
    <source>
        <dbReference type="ARBA" id="ARBA00007964"/>
    </source>
</evidence>
<evidence type="ECO:0000259" key="10">
    <source>
        <dbReference type="PROSITE" id="PS51176"/>
    </source>
</evidence>
<name>A0A0V1Q523_9ASCO</name>
<dbReference type="PIRSF" id="PIRSF036510">
    <property type="entry name" value="PDH_fung"/>
    <property type="match status" value="1"/>
</dbReference>
<dbReference type="InterPro" id="IPR036291">
    <property type="entry name" value="NAD(P)-bd_dom_sf"/>
</dbReference>
<gene>
    <name evidence="11" type="ORF">AC631_00684</name>
</gene>
<dbReference type="AlphaFoldDB" id="A0A0V1Q523"/>
<dbReference type="GO" id="GO:0050661">
    <property type="term" value="F:NADP binding"/>
    <property type="evidence" value="ECO:0007669"/>
    <property type="project" value="InterPro"/>
</dbReference>
<organism evidence="11 12">
    <name type="scientific">Debaryomyces fabryi</name>
    <dbReference type="NCBI Taxonomy" id="58627"/>
    <lineage>
        <taxon>Eukaryota</taxon>
        <taxon>Fungi</taxon>
        <taxon>Dikarya</taxon>
        <taxon>Ascomycota</taxon>
        <taxon>Saccharomycotina</taxon>
        <taxon>Pichiomycetes</taxon>
        <taxon>Debaryomycetaceae</taxon>
        <taxon>Debaryomyces</taxon>
    </lineage>
</organism>
<dbReference type="InterPro" id="IPR003099">
    <property type="entry name" value="Prephen_DH"/>
</dbReference>
<dbReference type="FunFam" id="1.10.3660.10:FF:000004">
    <property type="entry name" value="Prephenate dehydrogenase [NADP(+)]"/>
    <property type="match status" value="1"/>
</dbReference>
<dbReference type="PANTHER" id="PTHR21363">
    <property type="entry name" value="PREPHENATE DEHYDROGENASE"/>
    <property type="match status" value="1"/>
</dbReference>
<evidence type="ECO:0000256" key="7">
    <source>
        <dbReference type="ARBA" id="ARBA00051295"/>
    </source>
</evidence>
<feature type="domain" description="Prephenate/arogenate dehydrogenase" evidence="10">
    <location>
        <begin position="16"/>
        <end position="296"/>
    </location>
</feature>
<accession>A0A0V1Q523</accession>
<dbReference type="GO" id="GO:0070403">
    <property type="term" value="F:NAD+ binding"/>
    <property type="evidence" value="ECO:0007669"/>
    <property type="project" value="TreeGrafter"/>
</dbReference>
<dbReference type="Gene3D" id="1.10.3660.10">
    <property type="entry name" value="6-phosphogluconate dehydrogenase C-terminal like domain"/>
    <property type="match status" value="2"/>
</dbReference>
<dbReference type="GO" id="GO:0006571">
    <property type="term" value="P:tyrosine biosynthetic process"/>
    <property type="evidence" value="ECO:0007669"/>
    <property type="project" value="UniProtKB-UniRule"/>
</dbReference>
<dbReference type="InterPro" id="IPR050812">
    <property type="entry name" value="Preph/Arog_dehydrog"/>
</dbReference>
<comment type="similarity">
    <text evidence="1 9">Belongs to the prephenate/arogenate dehydrogenase family.</text>
</comment>
<evidence type="ECO:0000256" key="5">
    <source>
        <dbReference type="ARBA" id="ARBA00023002"/>
    </source>
</evidence>
<evidence type="ECO:0000256" key="4">
    <source>
        <dbReference type="ARBA" id="ARBA00022857"/>
    </source>
</evidence>
<dbReference type="FunFam" id="1.10.3660.10:FF:000002">
    <property type="entry name" value="Prephenate dehydrogenase [NADP(+)]"/>
    <property type="match status" value="1"/>
</dbReference>
<keyword evidence="2 9" id="KW-0827">Tyrosine biosynthesis</keyword>
<dbReference type="Pfam" id="PF03446">
    <property type="entry name" value="NAD_binding_2"/>
    <property type="match status" value="1"/>
</dbReference>
<evidence type="ECO:0000313" key="12">
    <source>
        <dbReference type="Proteomes" id="UP000054251"/>
    </source>
</evidence>
<dbReference type="FunFam" id="3.40.50.720:FF:000339">
    <property type="entry name" value="Prephenate dehydrogenase [NADP(+)]"/>
    <property type="match status" value="1"/>
</dbReference>
<evidence type="ECO:0000256" key="9">
    <source>
        <dbReference type="PIRNR" id="PIRNR036510"/>
    </source>
</evidence>
<evidence type="ECO:0000313" key="11">
    <source>
        <dbReference type="EMBL" id="KSA03545.1"/>
    </source>
</evidence>
<comment type="pathway">
    <text evidence="8 9">Amino-acid biosynthesis; L-tyrosine biosynthesis; (4-hydroxyphenyl)pyruvate from prephenate (NADP(+) route): step 1/1.</text>
</comment>
<dbReference type="EMBL" id="LMYN01000008">
    <property type="protein sequence ID" value="KSA03545.1"/>
    <property type="molecule type" value="Genomic_DNA"/>
</dbReference>
<dbReference type="GO" id="GO:0004665">
    <property type="term" value="F:prephenate dehydrogenase (NADP+) activity"/>
    <property type="evidence" value="ECO:0007669"/>
    <property type="project" value="UniProtKB-UniRule"/>
</dbReference>